<proteinExistence type="predicted"/>
<dbReference type="Proteomes" id="UP001321473">
    <property type="component" value="Unassembled WGS sequence"/>
</dbReference>
<keyword evidence="3" id="KW-1185">Reference proteome</keyword>
<organism evidence="2 3">
    <name type="scientific">Amblyomma americanum</name>
    <name type="common">Lone star tick</name>
    <dbReference type="NCBI Taxonomy" id="6943"/>
    <lineage>
        <taxon>Eukaryota</taxon>
        <taxon>Metazoa</taxon>
        <taxon>Ecdysozoa</taxon>
        <taxon>Arthropoda</taxon>
        <taxon>Chelicerata</taxon>
        <taxon>Arachnida</taxon>
        <taxon>Acari</taxon>
        <taxon>Parasitiformes</taxon>
        <taxon>Ixodida</taxon>
        <taxon>Ixodoidea</taxon>
        <taxon>Ixodidae</taxon>
        <taxon>Amblyomminae</taxon>
        <taxon>Amblyomma</taxon>
    </lineage>
</organism>
<dbReference type="EMBL" id="JARKHS020001403">
    <property type="protein sequence ID" value="KAK8787818.1"/>
    <property type="molecule type" value="Genomic_DNA"/>
</dbReference>
<name>A0AAQ4FMM5_AMBAM</name>
<reference evidence="2 3" key="1">
    <citation type="journal article" date="2023" name="Arcadia Sci">
        <title>De novo assembly of a long-read Amblyomma americanum tick genome.</title>
        <authorList>
            <person name="Chou S."/>
            <person name="Poskanzer K.E."/>
            <person name="Rollins M."/>
            <person name="Thuy-Boun P.S."/>
        </authorList>
    </citation>
    <scope>NUCLEOTIDE SEQUENCE [LARGE SCALE GENOMIC DNA]</scope>
    <source>
        <strain evidence="2">F_SG_1</strain>
        <tissue evidence="2">Salivary glands</tissue>
    </source>
</reference>
<comment type="caution">
    <text evidence="2">The sequence shown here is derived from an EMBL/GenBank/DDBJ whole genome shotgun (WGS) entry which is preliminary data.</text>
</comment>
<sequence>MNSNLPVSRRLRRRCRRSNKRRLRLLRPPSVTTRLGSHRRRGGKVSCVVAVPFALGGKSPVQPVTTGPRQRARGPARSTLAESSARSLRAFSVVVRSEHRSAPAVIALPPSPRSCSILCQGSSMQSEH</sequence>
<evidence type="ECO:0000256" key="1">
    <source>
        <dbReference type="SAM" id="MobiDB-lite"/>
    </source>
</evidence>
<dbReference type="AlphaFoldDB" id="A0AAQ4FMM5"/>
<protein>
    <submittedName>
        <fullName evidence="2">Uncharacterized protein</fullName>
    </submittedName>
</protein>
<feature type="region of interest" description="Disordered" evidence="1">
    <location>
        <begin position="56"/>
        <end position="83"/>
    </location>
</feature>
<accession>A0AAQ4FMM5</accession>
<evidence type="ECO:0000313" key="2">
    <source>
        <dbReference type="EMBL" id="KAK8787818.1"/>
    </source>
</evidence>
<gene>
    <name evidence="2" type="ORF">V5799_022407</name>
</gene>
<evidence type="ECO:0000313" key="3">
    <source>
        <dbReference type="Proteomes" id="UP001321473"/>
    </source>
</evidence>